<dbReference type="EMBL" id="CAJNNW010036999">
    <property type="protein sequence ID" value="CAE8738764.1"/>
    <property type="molecule type" value="Genomic_DNA"/>
</dbReference>
<comment type="caution">
    <text evidence="3">The sequence shown here is derived from an EMBL/GenBank/DDBJ whole genome shotgun (WGS) entry which is preliminary data.</text>
</comment>
<feature type="domain" description="Cyclic nucleotide-binding" evidence="2">
    <location>
        <begin position="160"/>
        <end position="205"/>
    </location>
</feature>
<protein>
    <recommendedName>
        <fullName evidence="2">Cyclic nucleotide-binding domain-containing protein</fullName>
    </recommendedName>
</protein>
<feature type="non-terminal residue" evidence="3">
    <location>
        <position position="1"/>
    </location>
</feature>
<dbReference type="InterPro" id="IPR000595">
    <property type="entry name" value="cNMP-bd_dom"/>
</dbReference>
<evidence type="ECO:0000256" key="1">
    <source>
        <dbReference type="SAM" id="MobiDB-lite"/>
    </source>
</evidence>
<dbReference type="SUPFAM" id="SSF51206">
    <property type="entry name" value="cAMP-binding domain-like"/>
    <property type="match status" value="1"/>
</dbReference>
<evidence type="ECO:0000259" key="2">
    <source>
        <dbReference type="PROSITE" id="PS50042"/>
    </source>
</evidence>
<feature type="region of interest" description="Disordered" evidence="1">
    <location>
        <begin position="221"/>
        <end position="292"/>
    </location>
</feature>
<dbReference type="AlphaFoldDB" id="A0A813LV59"/>
<evidence type="ECO:0000313" key="4">
    <source>
        <dbReference type="Proteomes" id="UP000626109"/>
    </source>
</evidence>
<dbReference type="InterPro" id="IPR014710">
    <property type="entry name" value="RmlC-like_jellyroll"/>
</dbReference>
<proteinExistence type="predicted"/>
<name>A0A813LV59_POLGL</name>
<dbReference type="PROSITE" id="PS50042">
    <property type="entry name" value="CNMP_BINDING_3"/>
    <property type="match status" value="1"/>
</dbReference>
<dbReference type="CDD" id="cd00038">
    <property type="entry name" value="CAP_ED"/>
    <property type="match status" value="1"/>
</dbReference>
<dbReference type="Gene3D" id="2.60.120.10">
    <property type="entry name" value="Jelly Rolls"/>
    <property type="match status" value="1"/>
</dbReference>
<accession>A0A813LV59</accession>
<dbReference type="Proteomes" id="UP000626109">
    <property type="component" value="Unassembled WGS sequence"/>
</dbReference>
<gene>
    <name evidence="3" type="ORF">PGLA2088_LOCUS49335</name>
</gene>
<organism evidence="3 4">
    <name type="scientific">Polarella glacialis</name>
    <name type="common">Dinoflagellate</name>
    <dbReference type="NCBI Taxonomy" id="89957"/>
    <lineage>
        <taxon>Eukaryota</taxon>
        <taxon>Sar</taxon>
        <taxon>Alveolata</taxon>
        <taxon>Dinophyceae</taxon>
        <taxon>Suessiales</taxon>
        <taxon>Suessiaceae</taxon>
        <taxon>Polarella</taxon>
    </lineage>
</organism>
<sequence>ASAEVTKRCELLRVSARKLRQVLGKQPAAIKLQQDLLRSSFELSGLFSAWTPLQISSVTQAMELKEFSPGARIPADVGPFVVLDGVLNQAEGKKFISGQLFATRCPGTAGVAELLGVHEIPLVAGQGGCRLAVLPPRMSRSSDSEGICSRMVHVMSRVSLFRHLKPSQLNFLVQSATSFIYRQGEDVLCQGASCTRLYVLVSGEACATLKLTAILVDEDEGPWRKGKGEKGKGEPEKGKGEPEKGKGEPRREAVEEEQEKKDEKDERDWDEKAVEEESEKGKGVALMDGRGGHAQKGTGNLLAKIVSTHTKHLNAFYEGLENFEKLVPILVHVDGAQHAEHDSLVAVSFRSLLTTVSVEDSQFLCDGSCKSCKDEETWPVHWKHLAWSFTALARGIHPCEDADGNIWPIGSYRASVAGTPLCPNSGFRAVIWVLAGDMGYLQVDLGLPHQASLDPCAWCKCNKSDTPFKDFRENAKWKTVRRSPADHIADPVTNHLIMTIPGVNFFCFHLYSLHVLDLGVTSHAIGNLLWEICVDHLPGNRAVALATLNKQIAEIYIELNVPKSKWIPALTYKHFNATASTYPNLKHMKGRRIRQFVPVALKLTQEFCADDEHTQHRLEVFKSLDTLYNCIDSPGLEFSSETQQLFSTAVDNMLAHYGRLAKLSYKKNLYRWSIVPKFHYLAHFPERSKFLAPRVSWTYGSESFMGTVAALCHACLSGTPSFAVSLTLMLKYRMGSHLRLCGLVVTEDDF</sequence>
<dbReference type="InterPro" id="IPR018490">
    <property type="entry name" value="cNMP-bd_dom_sf"/>
</dbReference>
<reference evidence="3" key="1">
    <citation type="submission" date="2021-02" db="EMBL/GenBank/DDBJ databases">
        <authorList>
            <person name="Dougan E. K."/>
            <person name="Rhodes N."/>
            <person name="Thang M."/>
            <person name="Chan C."/>
        </authorList>
    </citation>
    <scope>NUCLEOTIDE SEQUENCE</scope>
</reference>
<feature type="compositionally biased region" description="Basic and acidic residues" evidence="1">
    <location>
        <begin position="221"/>
        <end position="272"/>
    </location>
</feature>
<evidence type="ECO:0000313" key="3">
    <source>
        <dbReference type="EMBL" id="CAE8738764.1"/>
    </source>
</evidence>